<evidence type="ECO:0000313" key="1">
    <source>
        <dbReference type="EMBL" id="TFK53924.1"/>
    </source>
</evidence>
<proteinExistence type="predicted"/>
<accession>A0A5C3N862</accession>
<gene>
    <name evidence="1" type="ORF">OE88DRAFT_1654316</name>
</gene>
<dbReference type="Proteomes" id="UP000305948">
    <property type="component" value="Unassembled WGS sequence"/>
</dbReference>
<sequence>MNPCSNKAVAATYKPSLELILDIFDTAAASSRASALSISSVCSWARVSVTEILSTSFILTGQSNVLRSIPENTRSPARNLWIHDVGESWLHARQFFLGFPEPAAVALSAHYLIALLQDVLKREESDGSINVPSPRHPCRSLSFLSEMGEGSWRNFVMSSWHPFRLGIAHMRFHHLRLHLFVQLVHFPNLTHLALPYADFTPDDPPLLDSCNQIPQALRFYVESRRHTHDIDMIHVVYAGREPSSEEWWKEVNGGRSIWNTAVPLDRAIQGILPV</sequence>
<evidence type="ECO:0008006" key="3">
    <source>
        <dbReference type="Google" id="ProtNLM"/>
    </source>
</evidence>
<name>A0A5C3N862_9AGAM</name>
<dbReference type="EMBL" id="ML213506">
    <property type="protein sequence ID" value="TFK53924.1"/>
    <property type="molecule type" value="Genomic_DNA"/>
</dbReference>
<dbReference type="STRING" id="5364.A0A5C3N862"/>
<protein>
    <recommendedName>
        <fullName evidence="3">F-box domain-containing protein</fullName>
    </recommendedName>
</protein>
<keyword evidence="2" id="KW-1185">Reference proteome</keyword>
<evidence type="ECO:0000313" key="2">
    <source>
        <dbReference type="Proteomes" id="UP000305948"/>
    </source>
</evidence>
<dbReference type="AlphaFoldDB" id="A0A5C3N862"/>
<reference evidence="1 2" key="1">
    <citation type="journal article" date="2019" name="Nat. Ecol. Evol.">
        <title>Megaphylogeny resolves global patterns of mushroom evolution.</title>
        <authorList>
            <person name="Varga T."/>
            <person name="Krizsan K."/>
            <person name="Foldi C."/>
            <person name="Dima B."/>
            <person name="Sanchez-Garcia M."/>
            <person name="Sanchez-Ramirez S."/>
            <person name="Szollosi G.J."/>
            <person name="Szarkandi J.G."/>
            <person name="Papp V."/>
            <person name="Albert L."/>
            <person name="Andreopoulos W."/>
            <person name="Angelini C."/>
            <person name="Antonin V."/>
            <person name="Barry K.W."/>
            <person name="Bougher N.L."/>
            <person name="Buchanan P."/>
            <person name="Buyck B."/>
            <person name="Bense V."/>
            <person name="Catcheside P."/>
            <person name="Chovatia M."/>
            <person name="Cooper J."/>
            <person name="Damon W."/>
            <person name="Desjardin D."/>
            <person name="Finy P."/>
            <person name="Geml J."/>
            <person name="Haridas S."/>
            <person name="Hughes K."/>
            <person name="Justo A."/>
            <person name="Karasinski D."/>
            <person name="Kautmanova I."/>
            <person name="Kiss B."/>
            <person name="Kocsube S."/>
            <person name="Kotiranta H."/>
            <person name="LaButti K.M."/>
            <person name="Lechner B.E."/>
            <person name="Liimatainen K."/>
            <person name="Lipzen A."/>
            <person name="Lukacs Z."/>
            <person name="Mihaltcheva S."/>
            <person name="Morgado L.N."/>
            <person name="Niskanen T."/>
            <person name="Noordeloos M.E."/>
            <person name="Ohm R.A."/>
            <person name="Ortiz-Santana B."/>
            <person name="Ovrebo C."/>
            <person name="Racz N."/>
            <person name="Riley R."/>
            <person name="Savchenko A."/>
            <person name="Shiryaev A."/>
            <person name="Soop K."/>
            <person name="Spirin V."/>
            <person name="Szebenyi C."/>
            <person name="Tomsovsky M."/>
            <person name="Tulloss R.E."/>
            <person name="Uehling J."/>
            <person name="Grigoriev I.V."/>
            <person name="Vagvolgyi C."/>
            <person name="Papp T."/>
            <person name="Martin F.M."/>
            <person name="Miettinen O."/>
            <person name="Hibbett D.S."/>
            <person name="Nagy L.G."/>
        </authorList>
    </citation>
    <scope>NUCLEOTIDE SEQUENCE [LARGE SCALE GENOMIC DNA]</scope>
    <source>
        <strain evidence="1 2">OMC1185</strain>
    </source>
</reference>
<organism evidence="1 2">
    <name type="scientific">Heliocybe sulcata</name>
    <dbReference type="NCBI Taxonomy" id="5364"/>
    <lineage>
        <taxon>Eukaryota</taxon>
        <taxon>Fungi</taxon>
        <taxon>Dikarya</taxon>
        <taxon>Basidiomycota</taxon>
        <taxon>Agaricomycotina</taxon>
        <taxon>Agaricomycetes</taxon>
        <taxon>Gloeophyllales</taxon>
        <taxon>Gloeophyllaceae</taxon>
        <taxon>Heliocybe</taxon>
    </lineage>
</organism>